<keyword evidence="2" id="KW-1133">Transmembrane helix</keyword>
<keyword evidence="2" id="KW-0472">Membrane</keyword>
<evidence type="ECO:0000256" key="1">
    <source>
        <dbReference type="SAM" id="MobiDB-lite"/>
    </source>
</evidence>
<name>E7D4Y0_9GEMI</name>
<dbReference type="OrthoDB" id="23221at10239"/>
<dbReference type="KEGG" id="vg:10061837"/>
<evidence type="ECO:0000256" key="2">
    <source>
        <dbReference type="SAM" id="Phobius"/>
    </source>
</evidence>
<feature type="compositionally biased region" description="Polar residues" evidence="1">
    <location>
        <begin position="99"/>
        <end position="113"/>
    </location>
</feature>
<dbReference type="GeneID" id="10061837"/>
<protein>
    <submittedName>
        <fullName evidence="3">Movement protein</fullName>
    </submittedName>
</protein>
<dbReference type="RefSeq" id="YP_004089625.1">
    <property type="nucleotide sequence ID" value="NC_014822.1"/>
</dbReference>
<feature type="region of interest" description="Disordered" evidence="1">
    <location>
        <begin position="63"/>
        <end position="113"/>
    </location>
</feature>
<reference evidence="3 4" key="1">
    <citation type="journal article" date="2011" name="Arch. Virol.">
        <title>Bromus catharticus striate mosaic virus: a new mastrevirus infecting Bromus catharticus from Australia.</title>
        <authorList>
            <person name="Hadfield J."/>
            <person name="Martin D.P."/>
            <person name="Stainton D."/>
            <person name="Kraberger S."/>
            <person name="Owor B.E."/>
            <person name="Shepherd D.N."/>
            <person name="Lakay F."/>
            <person name="Markham P.G."/>
            <person name="Greber R.S."/>
            <person name="Briddon R.W."/>
            <person name="Varsani A."/>
        </authorList>
    </citation>
    <scope>NUCLEOTIDE SEQUENCE [LARGE SCALE GENOMIC DNA]</scope>
    <source>
        <strain evidence="3">AU QL 99</strain>
    </source>
</reference>
<keyword evidence="4" id="KW-1185">Reference proteome</keyword>
<feature type="compositionally biased region" description="Low complexity" evidence="1">
    <location>
        <begin position="63"/>
        <end position="77"/>
    </location>
</feature>
<sequence length="113" mass="11686">MAEYPQSAFVLSGAIPHQSKDEGFASSLKVTALSLFAAFIAAAILCFLYKTCLADCYTQYRTTGLSSTSSSGFGRTSEASTAVPRTASEVSIPLGDRSATPSSCLPTSGISSI</sequence>
<dbReference type="EMBL" id="HQ113104">
    <property type="protein sequence ID" value="ADT91302.1"/>
    <property type="molecule type" value="Genomic_DNA"/>
</dbReference>
<feature type="transmembrane region" description="Helical" evidence="2">
    <location>
        <begin position="30"/>
        <end position="49"/>
    </location>
</feature>
<evidence type="ECO:0000313" key="3">
    <source>
        <dbReference type="EMBL" id="ADT91302.1"/>
    </source>
</evidence>
<proteinExistence type="predicted"/>
<dbReference type="Proteomes" id="UP000202881">
    <property type="component" value="Segment"/>
</dbReference>
<accession>E7D4Y0</accession>
<keyword evidence="2" id="KW-0812">Transmembrane</keyword>
<evidence type="ECO:0000313" key="4">
    <source>
        <dbReference type="Proteomes" id="UP000202881"/>
    </source>
</evidence>
<organism evidence="3 4">
    <name type="scientific">Bromus catharticus striate mosaic virus</name>
    <dbReference type="NCBI Taxonomy" id="936005"/>
    <lineage>
        <taxon>Viruses</taxon>
        <taxon>Monodnaviria</taxon>
        <taxon>Shotokuvirae</taxon>
        <taxon>Cressdnaviricota</taxon>
        <taxon>Repensiviricetes</taxon>
        <taxon>Geplafuvirales</taxon>
        <taxon>Geminiviridae</taxon>
        <taxon>Mastrevirus</taxon>
        <taxon>Mastrevirus bromi</taxon>
    </lineage>
</organism>